<feature type="transmembrane region" description="Helical" evidence="5">
    <location>
        <begin position="54"/>
        <end position="73"/>
    </location>
</feature>
<evidence type="ECO:0000256" key="2">
    <source>
        <dbReference type="ARBA" id="ARBA00022692"/>
    </source>
</evidence>
<dbReference type="Pfam" id="PF05154">
    <property type="entry name" value="TM2"/>
    <property type="match status" value="1"/>
</dbReference>
<keyword evidence="8" id="KW-1185">Reference proteome</keyword>
<protein>
    <submittedName>
        <fullName evidence="7">TM2 domain-containing protein</fullName>
    </submittedName>
</protein>
<sequence>MTININNPDFISTYLAINADKFPQESLMLIQQKIASLQPEQQLKLSELSIKDPLLALLLSFFFGTFGVDRFYIGNFLLGLLKLITIGGFGVWTIIDWCIMMKTTRKQNLEKLLSFLNKL</sequence>
<dbReference type="InterPro" id="IPR007829">
    <property type="entry name" value="TM2"/>
</dbReference>
<reference evidence="7 8" key="1">
    <citation type="submission" date="2022-03" db="EMBL/GenBank/DDBJ databases">
        <title>Ignatzschineria rhizosphaerae HR5S32.</title>
        <authorList>
            <person name="Sun J.Q."/>
            <person name="Feng J.Y."/>
        </authorList>
    </citation>
    <scope>NUCLEOTIDE SEQUENCE [LARGE SCALE GENOMIC DNA]</scope>
    <source>
        <strain evidence="7 8">HR5S32</strain>
    </source>
</reference>
<keyword evidence="2 5" id="KW-0812">Transmembrane</keyword>
<organism evidence="7 8">
    <name type="scientific">Ignatzschineria rhizosphaerae</name>
    <dbReference type="NCBI Taxonomy" id="2923279"/>
    <lineage>
        <taxon>Bacteria</taxon>
        <taxon>Pseudomonadati</taxon>
        <taxon>Pseudomonadota</taxon>
        <taxon>Gammaproteobacteria</taxon>
        <taxon>Cardiobacteriales</taxon>
        <taxon>Ignatzschineriaceae</taxon>
        <taxon>Ignatzschineria</taxon>
    </lineage>
</organism>
<dbReference type="Proteomes" id="UP000829542">
    <property type="component" value="Chromosome"/>
</dbReference>
<dbReference type="EMBL" id="CP093379">
    <property type="protein sequence ID" value="UNM95863.1"/>
    <property type="molecule type" value="Genomic_DNA"/>
</dbReference>
<evidence type="ECO:0000313" key="7">
    <source>
        <dbReference type="EMBL" id="UNM95863.1"/>
    </source>
</evidence>
<evidence type="ECO:0000256" key="3">
    <source>
        <dbReference type="ARBA" id="ARBA00022989"/>
    </source>
</evidence>
<dbReference type="PANTHER" id="PTHR21016">
    <property type="entry name" value="BETA-AMYLOID BINDING PROTEIN-RELATED"/>
    <property type="match status" value="1"/>
</dbReference>
<feature type="transmembrane region" description="Helical" evidence="5">
    <location>
        <begin position="79"/>
        <end position="99"/>
    </location>
</feature>
<dbReference type="RefSeq" id="WP_242148549.1">
    <property type="nucleotide sequence ID" value="NZ_CP093379.1"/>
</dbReference>
<evidence type="ECO:0000256" key="5">
    <source>
        <dbReference type="SAM" id="Phobius"/>
    </source>
</evidence>
<evidence type="ECO:0000256" key="1">
    <source>
        <dbReference type="ARBA" id="ARBA00004141"/>
    </source>
</evidence>
<proteinExistence type="predicted"/>
<keyword evidence="3 5" id="KW-1133">Transmembrane helix</keyword>
<gene>
    <name evidence="7" type="ORF">MMG00_11770</name>
</gene>
<accession>A0ABY3WZ20</accession>
<dbReference type="PANTHER" id="PTHR21016:SF25">
    <property type="entry name" value="TM2 DOMAIN-CONTAINING PROTEIN DDB_G0277895-RELATED"/>
    <property type="match status" value="1"/>
</dbReference>
<dbReference type="InterPro" id="IPR050932">
    <property type="entry name" value="TM2D1-3-like"/>
</dbReference>
<evidence type="ECO:0000313" key="8">
    <source>
        <dbReference type="Proteomes" id="UP000829542"/>
    </source>
</evidence>
<keyword evidence="4 5" id="KW-0472">Membrane</keyword>
<name>A0ABY3WZ20_9GAMM</name>
<feature type="domain" description="TM2" evidence="6">
    <location>
        <begin position="51"/>
        <end position="97"/>
    </location>
</feature>
<comment type="subcellular location">
    <subcellularLocation>
        <location evidence="1">Membrane</location>
        <topology evidence="1">Multi-pass membrane protein</topology>
    </subcellularLocation>
</comment>
<evidence type="ECO:0000256" key="4">
    <source>
        <dbReference type="ARBA" id="ARBA00023136"/>
    </source>
</evidence>
<evidence type="ECO:0000259" key="6">
    <source>
        <dbReference type="Pfam" id="PF05154"/>
    </source>
</evidence>